<dbReference type="AlphaFoldDB" id="F3ZRE0"/>
<dbReference type="EMBL" id="CM001167">
    <property type="protein sequence ID" value="EGJ71948.1"/>
    <property type="molecule type" value="Genomic_DNA"/>
</dbReference>
<accession>F3ZRE0</accession>
<keyword evidence="2" id="KW-1185">Reference proteome</keyword>
<protein>
    <recommendedName>
        <fullName evidence="3">Lipoprotein</fullName>
    </recommendedName>
</protein>
<dbReference type="Proteomes" id="UP000018439">
    <property type="component" value="Chromosome"/>
</dbReference>
<reference evidence="1 2" key="1">
    <citation type="journal article" date="2011" name="Stand. Genomic Sci.">
        <title>Non-contiguous finished genome sequence of Bacteroides coprosuis type strain (PC139).</title>
        <authorList>
            <person name="Land M."/>
            <person name="Held B."/>
            <person name="Gronow S."/>
            <person name="Abt B."/>
            <person name="Lucas S."/>
            <person name="Del Rio T.G."/>
            <person name="Nolan M."/>
            <person name="Tice H."/>
            <person name="Cheng J.F."/>
            <person name="Pitluck S."/>
            <person name="Liolios K."/>
            <person name="Pagani I."/>
            <person name="Ivanova N."/>
            <person name="Mavromatis K."/>
            <person name="Mikhailova N."/>
            <person name="Pati A."/>
            <person name="Tapia R."/>
            <person name="Han C."/>
            <person name="Goodwin L."/>
            <person name="Chen A."/>
            <person name="Palaniappan K."/>
            <person name="Hauser L."/>
            <person name="Brambilla E.M."/>
            <person name="Rohde M."/>
            <person name="Goker M."/>
            <person name="Detter J.C."/>
            <person name="Woyke T."/>
            <person name="Bristow J."/>
            <person name="Eisen J.A."/>
            <person name="Markowitz V."/>
            <person name="Hugenholtz P."/>
            <person name="Kyrpides N.C."/>
            <person name="Klenk H.P."/>
            <person name="Lapidus A."/>
        </authorList>
    </citation>
    <scope>NUCLEOTIDE SEQUENCE</scope>
    <source>
        <strain evidence="1 2">DSM 18011</strain>
    </source>
</reference>
<dbReference type="eggNOG" id="ENOG50332T3">
    <property type="taxonomic scope" value="Bacteria"/>
</dbReference>
<gene>
    <name evidence="1" type="ORF">Bcop_1758</name>
</gene>
<dbReference type="OrthoDB" id="1040973at2"/>
<evidence type="ECO:0000313" key="1">
    <source>
        <dbReference type="EMBL" id="EGJ71948.1"/>
    </source>
</evidence>
<organism evidence="1 2">
    <name type="scientific">Bacteroides coprosuis DSM 18011</name>
    <dbReference type="NCBI Taxonomy" id="679937"/>
    <lineage>
        <taxon>Bacteria</taxon>
        <taxon>Pseudomonadati</taxon>
        <taxon>Bacteroidota</taxon>
        <taxon>Bacteroidia</taxon>
        <taxon>Bacteroidales</taxon>
        <taxon>Bacteroidaceae</taxon>
        <taxon>Bacteroides</taxon>
    </lineage>
</organism>
<evidence type="ECO:0008006" key="3">
    <source>
        <dbReference type="Google" id="ProtNLM"/>
    </source>
</evidence>
<name>F3ZRE0_9BACE</name>
<evidence type="ECO:0000313" key="2">
    <source>
        <dbReference type="Proteomes" id="UP000018439"/>
    </source>
</evidence>
<sequence length="154" mass="17298">MKNFVIKLFVGLVICLGVGGCTSQDENFIQSVATVKTESAIVKQYIEDNSYIDVNIKKISHKLAAPKGNEVLETDLLNLVKAAVYRFYSHVQKVDGIYVCSVDSAQDIHVSERVFNFLQQDLAQMNKEISSLKERGKDITHLEIQEGYLNSLLE</sequence>
<dbReference type="PROSITE" id="PS51257">
    <property type="entry name" value="PROKAR_LIPOPROTEIN"/>
    <property type="match status" value="1"/>
</dbReference>
<proteinExistence type="predicted"/>
<dbReference type="HOGENOM" id="CLU_148053_0_0_10"/>